<name>A0A0F8ZX33_9ZZZZ</name>
<comment type="caution">
    <text evidence="1">The sequence shown here is derived from an EMBL/GenBank/DDBJ whole genome shotgun (WGS) entry which is preliminary data.</text>
</comment>
<organism evidence="1">
    <name type="scientific">marine sediment metagenome</name>
    <dbReference type="NCBI Taxonomy" id="412755"/>
    <lineage>
        <taxon>unclassified sequences</taxon>
        <taxon>metagenomes</taxon>
        <taxon>ecological metagenomes</taxon>
    </lineage>
</organism>
<reference evidence="1" key="1">
    <citation type="journal article" date="2015" name="Nature">
        <title>Complex archaea that bridge the gap between prokaryotes and eukaryotes.</title>
        <authorList>
            <person name="Spang A."/>
            <person name="Saw J.H."/>
            <person name="Jorgensen S.L."/>
            <person name="Zaremba-Niedzwiedzka K."/>
            <person name="Martijn J."/>
            <person name="Lind A.E."/>
            <person name="van Eijk R."/>
            <person name="Schleper C."/>
            <person name="Guy L."/>
            <person name="Ettema T.J."/>
        </authorList>
    </citation>
    <scope>NUCLEOTIDE SEQUENCE</scope>
</reference>
<sequence length="34" mass="4204">MIPNRDKERKHILSYKSKKEIISIREKNYLEDVE</sequence>
<evidence type="ECO:0000313" key="1">
    <source>
        <dbReference type="EMBL" id="KKK70979.1"/>
    </source>
</evidence>
<dbReference type="EMBL" id="LAZR01057938">
    <property type="protein sequence ID" value="KKK70979.1"/>
    <property type="molecule type" value="Genomic_DNA"/>
</dbReference>
<feature type="non-terminal residue" evidence="1">
    <location>
        <position position="34"/>
    </location>
</feature>
<protein>
    <submittedName>
        <fullName evidence="1">Uncharacterized protein</fullName>
    </submittedName>
</protein>
<dbReference type="AlphaFoldDB" id="A0A0F8ZX33"/>
<accession>A0A0F8ZX33</accession>
<proteinExistence type="predicted"/>
<gene>
    <name evidence="1" type="ORF">LCGC14_2918490</name>
</gene>